<gene>
    <name evidence="2" type="ORF">MsAc7_05360</name>
</gene>
<evidence type="ECO:0000313" key="3">
    <source>
        <dbReference type="Proteomes" id="UP001303587"/>
    </source>
</evidence>
<name>A0AA96V246_9EURY</name>
<dbReference type="EMBL" id="CP131060">
    <property type="protein sequence ID" value="WNY25004.1"/>
    <property type="molecule type" value="Genomic_DNA"/>
</dbReference>
<keyword evidence="3" id="KW-1185">Reference proteome</keyword>
<dbReference type="Pfam" id="PF14213">
    <property type="entry name" value="DUF4325"/>
    <property type="match status" value="1"/>
</dbReference>
<feature type="domain" description="DUF4325" evidence="1">
    <location>
        <begin position="11"/>
        <end position="65"/>
    </location>
</feature>
<dbReference type="RefSeq" id="WP_338103057.1">
    <property type="nucleotide sequence ID" value="NZ_CP131060.1"/>
</dbReference>
<dbReference type="InterPro" id="IPR025474">
    <property type="entry name" value="DUF4325"/>
</dbReference>
<sequence length="108" mass="12562">MCFGGCDVDILKAEIDRALDEYDRVTVDFSGLGSFTTYFFNRVFMDRLDQMPVAEFDARIFVENLPEVGMGAYRLAYENSVEYFSLSLKKRKAWNKACRKVNEEMGWI</sequence>
<organism evidence="2 3">
    <name type="scientific">Methanolapillus millepedarum</name>
    <dbReference type="NCBI Taxonomy" id="3028296"/>
    <lineage>
        <taxon>Archaea</taxon>
        <taxon>Methanobacteriati</taxon>
        <taxon>Methanobacteriota</taxon>
        <taxon>Stenosarchaea group</taxon>
        <taxon>Methanomicrobia</taxon>
        <taxon>Methanosarcinales</taxon>
        <taxon>Methanosarcinaceae</taxon>
        <taxon>Methanolapillus</taxon>
    </lineage>
</organism>
<reference evidence="2 3" key="1">
    <citation type="submission" date="2023-07" db="EMBL/GenBank/DDBJ databases">
        <title>Closed genoem sequence of Methanosarcinaceae archaeon Ac7.</title>
        <authorList>
            <person name="Poehlein A."/>
            <person name="Protasov E."/>
            <person name="Platt K."/>
            <person name="Reeh H."/>
            <person name="Daniel R."/>
            <person name="Brune A."/>
        </authorList>
    </citation>
    <scope>NUCLEOTIDE SEQUENCE [LARGE SCALE GENOMIC DNA]</scope>
    <source>
        <strain evidence="2 3">Ac7</strain>
    </source>
</reference>
<dbReference type="GeneID" id="89229654"/>
<accession>A0AA96V246</accession>
<dbReference type="Proteomes" id="UP001303587">
    <property type="component" value="Chromosome"/>
</dbReference>
<protein>
    <recommendedName>
        <fullName evidence="1">DUF4325 domain-containing protein</fullName>
    </recommendedName>
</protein>
<proteinExistence type="predicted"/>
<evidence type="ECO:0000313" key="2">
    <source>
        <dbReference type="EMBL" id="WNY25004.1"/>
    </source>
</evidence>
<dbReference type="AlphaFoldDB" id="A0AA96V246"/>
<evidence type="ECO:0000259" key="1">
    <source>
        <dbReference type="Pfam" id="PF14213"/>
    </source>
</evidence>